<dbReference type="InterPro" id="IPR002433">
    <property type="entry name" value="Orn_de-COase"/>
</dbReference>
<dbReference type="Proteomes" id="UP000002943">
    <property type="component" value="Unassembled WGS sequence"/>
</dbReference>
<dbReference type="AlphaFoldDB" id="E3BGL1"/>
<comment type="pathway">
    <text evidence="5">Amine and polyamine biosynthesis; putrescine biosynthesis via L-ornithine pathway; putrescine from L-ornithine: step 1/1.</text>
</comment>
<dbReference type="Gene3D" id="2.40.37.10">
    <property type="entry name" value="Lyase, Ornithine Decarboxylase, Chain A, domain 1"/>
    <property type="match status" value="1"/>
</dbReference>
<reference evidence="12 13" key="1">
    <citation type="journal article" date="2012" name="Int. J. Syst. Evol. Microbiol.">
        <title>Vibrio caribbeanicus sp. nov., isolated from the marine sponge Scleritoderma cyanea.</title>
        <authorList>
            <person name="Hoffmann M."/>
            <person name="Monday S.R."/>
            <person name="Allard M.W."/>
            <person name="Strain E.A."/>
            <person name="Whittaker P."/>
            <person name="Naum M."/>
            <person name="McCarthy P.J."/>
            <person name="Lopez J.V."/>
            <person name="Fischer M."/>
            <person name="Brown E.W."/>
        </authorList>
    </citation>
    <scope>NUCLEOTIDE SEQUENCE [LARGE SCALE GENOMIC DNA]</scope>
    <source>
        <strain evidence="12 13">ATCC BAA-2122</strain>
    </source>
</reference>
<dbReference type="PANTHER" id="PTHR11482">
    <property type="entry name" value="ARGININE/DIAMINOPIMELATE/ORNITHINE DECARBOXYLASE"/>
    <property type="match status" value="1"/>
</dbReference>
<dbReference type="Pfam" id="PF00278">
    <property type="entry name" value="Orn_DAP_Arg_deC"/>
    <property type="match status" value="1"/>
</dbReference>
<comment type="caution">
    <text evidence="12">The sequence shown here is derived from an EMBL/GenBank/DDBJ whole genome shotgun (WGS) entry which is preliminary data.</text>
</comment>
<dbReference type="GO" id="GO:0005737">
    <property type="term" value="C:cytoplasm"/>
    <property type="evidence" value="ECO:0007669"/>
    <property type="project" value="TreeGrafter"/>
</dbReference>
<keyword evidence="13" id="KW-1185">Reference proteome</keyword>
<evidence type="ECO:0000256" key="4">
    <source>
        <dbReference type="ARBA" id="ARBA00023239"/>
    </source>
</evidence>
<proteinExistence type="inferred from homology"/>
<dbReference type="SUPFAM" id="SSF50621">
    <property type="entry name" value="Alanine racemase C-terminal domain-like"/>
    <property type="match status" value="1"/>
</dbReference>
<dbReference type="OrthoDB" id="9802147at2"/>
<evidence type="ECO:0000313" key="13">
    <source>
        <dbReference type="Proteomes" id="UP000002943"/>
    </source>
</evidence>
<protein>
    <recommendedName>
        <fullName evidence="6">ornithine decarboxylase</fullName>
        <ecNumber evidence="6">4.1.1.17</ecNumber>
    </recommendedName>
</protein>
<dbReference type="InterPro" id="IPR000183">
    <property type="entry name" value="Orn/DAP/Arg_de-COase"/>
</dbReference>
<feature type="modified residue" description="N6-(pyridoxal phosphate)lysine" evidence="8">
    <location>
        <position position="46"/>
    </location>
</feature>
<evidence type="ECO:0000256" key="5">
    <source>
        <dbReference type="ARBA" id="ARBA00034115"/>
    </source>
</evidence>
<dbReference type="InterPro" id="IPR029066">
    <property type="entry name" value="PLP-binding_barrel"/>
</dbReference>
<evidence type="ECO:0000313" key="12">
    <source>
        <dbReference type="EMBL" id="EFP97819.1"/>
    </source>
</evidence>
<dbReference type="PROSITE" id="PS00878">
    <property type="entry name" value="ODR_DC_2_1"/>
    <property type="match status" value="1"/>
</dbReference>
<dbReference type="PRINTS" id="PR01179">
    <property type="entry name" value="ODADCRBXLASE"/>
</dbReference>
<dbReference type="GO" id="GO:0004586">
    <property type="term" value="F:ornithine decarboxylase activity"/>
    <property type="evidence" value="ECO:0007669"/>
    <property type="project" value="UniProtKB-EC"/>
</dbReference>
<evidence type="ECO:0000259" key="10">
    <source>
        <dbReference type="Pfam" id="PF00278"/>
    </source>
</evidence>
<dbReference type="InterPro" id="IPR022644">
    <property type="entry name" value="De-COase2_N"/>
</dbReference>
<sequence>MINKTIIETLANEESDQIILDIEGIRRQYTFLQDSLPNTQIRFAIKACPNDEVLAALAQKGAGFDAASPNEIIAAIKSGANLKNIHYGNTIKSNEQISLAFKLGIKDFVTDSKEDLYAVSEYAPNSNIFCRIATDGNGAVWSLSKKFGCSINATVEILKLAKNIGLEPVGVSLHIGSQQLQVDAWNKVFSSLAELLKRLAKDNIYPKYINLGGGLPASGYLDKHGKVMHADIKKTLKTIKDGINHLGSLSLRPLQFIIEPGRFMVADFGVIRAHVVRLTTREQLNGEKQHWLYLSVGRYNGLYELDALRFPILFPTVKSNQYVKAFVAGPTCDSDDILTSENAPISVPANLKAGDPVLILSTGAYTTSCSSVGFNGFLPLPSRCVELETTHCNGTKADRILN</sequence>
<dbReference type="InterPro" id="IPR022643">
    <property type="entry name" value="De-COase2_C"/>
</dbReference>
<evidence type="ECO:0000256" key="1">
    <source>
        <dbReference type="ARBA" id="ARBA00001933"/>
    </source>
</evidence>
<dbReference type="SUPFAM" id="SSF51419">
    <property type="entry name" value="PLP-binding barrel"/>
    <property type="match status" value="1"/>
</dbReference>
<gene>
    <name evidence="12" type="ORF">VIBC2010_00949</name>
</gene>
<dbReference type="GO" id="GO:0033387">
    <property type="term" value="P:putrescine biosynthetic process from arginine, via ornithine"/>
    <property type="evidence" value="ECO:0007669"/>
    <property type="project" value="TreeGrafter"/>
</dbReference>
<name>E3BGL1_9VIBR</name>
<comment type="cofactor">
    <cofactor evidence="1 8">
        <name>pyridoxal 5'-phosphate</name>
        <dbReference type="ChEBI" id="CHEBI:597326"/>
    </cofactor>
</comment>
<dbReference type="FunFam" id="3.20.20.10:FF:000008">
    <property type="entry name" value="Ornithine decarboxylase"/>
    <property type="match status" value="1"/>
</dbReference>
<evidence type="ECO:0000256" key="2">
    <source>
        <dbReference type="ARBA" id="ARBA00008872"/>
    </source>
</evidence>
<dbReference type="EMBL" id="AEIU01000046">
    <property type="protein sequence ID" value="EFP97819.1"/>
    <property type="molecule type" value="Genomic_DNA"/>
</dbReference>
<dbReference type="PRINTS" id="PR01182">
    <property type="entry name" value="ORNDCRBXLASE"/>
</dbReference>
<evidence type="ECO:0000256" key="8">
    <source>
        <dbReference type="PIRSR" id="PIRSR600183-50"/>
    </source>
</evidence>
<dbReference type="EC" id="4.1.1.17" evidence="6"/>
<evidence type="ECO:0000256" key="6">
    <source>
        <dbReference type="ARBA" id="ARBA00034138"/>
    </source>
</evidence>
<dbReference type="PANTHER" id="PTHR11482:SF6">
    <property type="entry name" value="ORNITHINE DECARBOXYLASE 1-RELATED"/>
    <property type="match status" value="1"/>
</dbReference>
<organism evidence="12 13">
    <name type="scientific">Vibrio caribbeanicus ATCC BAA-2122</name>
    <dbReference type="NCBI Taxonomy" id="796620"/>
    <lineage>
        <taxon>Bacteria</taxon>
        <taxon>Pseudomonadati</taxon>
        <taxon>Pseudomonadota</taxon>
        <taxon>Gammaproteobacteria</taxon>
        <taxon>Vibrionales</taxon>
        <taxon>Vibrionaceae</taxon>
        <taxon>Vibrio</taxon>
    </lineage>
</organism>
<dbReference type="Gene3D" id="3.20.20.10">
    <property type="entry name" value="Alanine racemase"/>
    <property type="match status" value="1"/>
</dbReference>
<dbReference type="STRING" id="796620.VIBC2010_00949"/>
<dbReference type="Pfam" id="PF02784">
    <property type="entry name" value="Orn_Arg_deC_N"/>
    <property type="match status" value="1"/>
</dbReference>
<accession>E3BGL1</accession>
<dbReference type="eggNOG" id="COG0019">
    <property type="taxonomic scope" value="Bacteria"/>
</dbReference>
<comment type="catalytic activity">
    <reaction evidence="7">
        <text>L-ornithine + H(+) = putrescine + CO2</text>
        <dbReference type="Rhea" id="RHEA:22964"/>
        <dbReference type="ChEBI" id="CHEBI:15378"/>
        <dbReference type="ChEBI" id="CHEBI:16526"/>
        <dbReference type="ChEBI" id="CHEBI:46911"/>
        <dbReference type="ChEBI" id="CHEBI:326268"/>
        <dbReference type="EC" id="4.1.1.17"/>
    </reaction>
</comment>
<comment type="similarity">
    <text evidence="2 9">Belongs to the Orn/Lys/Arg decarboxylase class-II family.</text>
</comment>
<keyword evidence="3 8" id="KW-0663">Pyridoxal phosphate</keyword>
<evidence type="ECO:0000256" key="9">
    <source>
        <dbReference type="RuleBase" id="RU003737"/>
    </source>
</evidence>
<dbReference type="InterPro" id="IPR022653">
    <property type="entry name" value="De-COase2_pyr-phos_BS"/>
</dbReference>
<evidence type="ECO:0000256" key="3">
    <source>
        <dbReference type="ARBA" id="ARBA00022898"/>
    </source>
</evidence>
<dbReference type="RefSeq" id="WP_009600098.1">
    <property type="nucleotide sequence ID" value="NZ_AEIU01000046.1"/>
</dbReference>
<feature type="domain" description="Orn/DAP/Arg decarboxylase 2 C-terminal" evidence="10">
    <location>
        <begin position="267"/>
        <end position="363"/>
    </location>
</feature>
<feature type="active site" description="Proton donor" evidence="8">
    <location>
        <position position="332"/>
    </location>
</feature>
<evidence type="ECO:0000256" key="7">
    <source>
        <dbReference type="ARBA" id="ARBA00049127"/>
    </source>
</evidence>
<keyword evidence="4" id="KW-0456">Lyase</keyword>
<feature type="domain" description="Orn/DAP/Arg decarboxylase 2 N-terminal" evidence="11">
    <location>
        <begin position="25"/>
        <end position="266"/>
    </location>
</feature>
<dbReference type="InterPro" id="IPR009006">
    <property type="entry name" value="Ala_racemase/Decarboxylase_C"/>
</dbReference>
<evidence type="ECO:0000259" key="11">
    <source>
        <dbReference type="Pfam" id="PF02784"/>
    </source>
</evidence>